<evidence type="ECO:0000313" key="2">
    <source>
        <dbReference type="EMBL" id="NJQ05986.1"/>
    </source>
</evidence>
<dbReference type="InterPro" id="IPR043917">
    <property type="entry name" value="DUF5753"/>
</dbReference>
<name>A0A7X6HYV4_9ACTN</name>
<reference evidence="2 3" key="1">
    <citation type="submission" date="2020-03" db="EMBL/GenBank/DDBJ databases">
        <title>Draft genome of Streptomyces sp. ventii, isolated from the Axial Seamount in the Pacific Ocean, and resequencing of the two type strains Streptomyces lonarensis strain NCL 716 and Streptomyces bohaiensis strain 11A07.</title>
        <authorList>
            <person name="Loughran R.M."/>
            <person name="Pfannmuller K.M."/>
            <person name="Wasson B.J."/>
            <person name="Deadmond M.C."/>
            <person name="Paddock B.E."/>
            <person name="Koyack M.J."/>
            <person name="Gallegos D.A."/>
            <person name="Mitchell E.A."/>
            <person name="Ushijima B."/>
            <person name="Saw J.H."/>
            <person name="Mcphail K.L."/>
            <person name="Videau P."/>
        </authorList>
    </citation>
    <scope>NUCLEOTIDE SEQUENCE [LARGE SCALE GENOMIC DNA]</scope>
    <source>
        <strain evidence="2 3">NCL716</strain>
    </source>
</reference>
<feature type="domain" description="HTH cro/C1-type" evidence="1">
    <location>
        <begin position="11"/>
        <end position="67"/>
    </location>
</feature>
<dbReference type="Proteomes" id="UP000578686">
    <property type="component" value="Unassembled WGS sequence"/>
</dbReference>
<dbReference type="InterPro" id="IPR001387">
    <property type="entry name" value="Cro/C1-type_HTH"/>
</dbReference>
<dbReference type="PROSITE" id="PS50943">
    <property type="entry name" value="HTH_CROC1"/>
    <property type="match status" value="1"/>
</dbReference>
<keyword evidence="3" id="KW-1185">Reference proteome</keyword>
<protein>
    <submittedName>
        <fullName evidence="2">Helix-turn-helix transcriptional regulator</fullName>
    </submittedName>
</protein>
<dbReference type="Pfam" id="PF13560">
    <property type="entry name" value="HTH_31"/>
    <property type="match status" value="1"/>
</dbReference>
<dbReference type="GO" id="GO:0003677">
    <property type="term" value="F:DNA binding"/>
    <property type="evidence" value="ECO:0007669"/>
    <property type="project" value="InterPro"/>
</dbReference>
<dbReference type="EMBL" id="JAAVJD010000060">
    <property type="protein sequence ID" value="NJQ05986.1"/>
    <property type="molecule type" value="Genomic_DNA"/>
</dbReference>
<sequence>MGEREPYAAELRARRDGAGLTQKDLAGLLLVHHSLVAHWEAGRRKPSYRDAQQLDKTLDTGGTFERFLRETPFARHFERAALAEQPATRIEEYAPVYVPGLLQTADYARAVFVAARMYWPEELLKERVANRLKRAEVLKRDLPELGFILSEAVIRIPMGGAAVMADQLAHIIGLIRSERIRLQVVPLAHGVHAAMGSMVCLMKFADAPDLAYVEGLHSGTVMDADCPEEVQLCRDAYDSARTAALHPDASLRLLETVMEEYRSHVRTLQSQQHSLAEVELQRRG</sequence>
<gene>
    <name evidence="2" type="ORF">HCN56_10445</name>
</gene>
<dbReference type="CDD" id="cd00093">
    <property type="entry name" value="HTH_XRE"/>
    <property type="match status" value="1"/>
</dbReference>
<comment type="caution">
    <text evidence="2">The sequence shown here is derived from an EMBL/GenBank/DDBJ whole genome shotgun (WGS) entry which is preliminary data.</text>
</comment>
<accession>A0A7X6HYV4</accession>
<organism evidence="2 3">
    <name type="scientific">Streptomyces lonarensis</name>
    <dbReference type="NCBI Taxonomy" id="700599"/>
    <lineage>
        <taxon>Bacteria</taxon>
        <taxon>Bacillati</taxon>
        <taxon>Actinomycetota</taxon>
        <taxon>Actinomycetes</taxon>
        <taxon>Kitasatosporales</taxon>
        <taxon>Streptomycetaceae</taxon>
        <taxon>Streptomyces</taxon>
    </lineage>
</organism>
<dbReference type="SMART" id="SM00530">
    <property type="entry name" value="HTH_XRE"/>
    <property type="match status" value="1"/>
</dbReference>
<evidence type="ECO:0000259" key="1">
    <source>
        <dbReference type="PROSITE" id="PS50943"/>
    </source>
</evidence>
<dbReference type="RefSeq" id="WP_167969601.1">
    <property type="nucleotide sequence ID" value="NZ_BHZG01000012.1"/>
</dbReference>
<proteinExistence type="predicted"/>
<dbReference type="Pfam" id="PF19054">
    <property type="entry name" value="DUF5753"/>
    <property type="match status" value="1"/>
</dbReference>
<dbReference type="AlphaFoldDB" id="A0A7X6HYV4"/>
<dbReference type="Gene3D" id="1.10.260.40">
    <property type="entry name" value="lambda repressor-like DNA-binding domains"/>
    <property type="match status" value="1"/>
</dbReference>
<dbReference type="SUPFAM" id="SSF47413">
    <property type="entry name" value="lambda repressor-like DNA-binding domains"/>
    <property type="match status" value="1"/>
</dbReference>
<dbReference type="InterPro" id="IPR010982">
    <property type="entry name" value="Lambda_DNA-bd_dom_sf"/>
</dbReference>
<evidence type="ECO:0000313" key="3">
    <source>
        <dbReference type="Proteomes" id="UP000578686"/>
    </source>
</evidence>